<reference evidence="1 2" key="1">
    <citation type="submission" date="2020-08" db="EMBL/GenBank/DDBJ databases">
        <title>Sequencing the genomes of 1000 actinobacteria strains.</title>
        <authorList>
            <person name="Klenk H.-P."/>
        </authorList>
    </citation>
    <scope>NUCLEOTIDE SEQUENCE [LARGE SCALE GENOMIC DNA]</scope>
    <source>
        <strain evidence="1 2">DSM 44230</strain>
    </source>
</reference>
<keyword evidence="2" id="KW-1185">Reference proteome</keyword>
<sequence length="69" mass="7875">MLLPDPDAADGIRSTPVTAHRIELRRIEQDRRSGAFPEPLAERPVAFGIFHARDERGRSCYLFALYLVH</sequence>
<organism evidence="1 2">
    <name type="scientific">Crossiella cryophila</name>
    <dbReference type="NCBI Taxonomy" id="43355"/>
    <lineage>
        <taxon>Bacteria</taxon>
        <taxon>Bacillati</taxon>
        <taxon>Actinomycetota</taxon>
        <taxon>Actinomycetes</taxon>
        <taxon>Pseudonocardiales</taxon>
        <taxon>Pseudonocardiaceae</taxon>
        <taxon>Crossiella</taxon>
    </lineage>
</organism>
<accession>A0A7W7CMN6</accession>
<proteinExistence type="predicted"/>
<comment type="caution">
    <text evidence="1">The sequence shown here is derived from an EMBL/GenBank/DDBJ whole genome shotgun (WGS) entry which is preliminary data.</text>
</comment>
<name>A0A7W7CMN6_9PSEU</name>
<dbReference type="Proteomes" id="UP000533598">
    <property type="component" value="Unassembled WGS sequence"/>
</dbReference>
<protein>
    <submittedName>
        <fullName evidence="1">Uncharacterized protein</fullName>
    </submittedName>
</protein>
<dbReference type="RefSeq" id="WP_185009370.1">
    <property type="nucleotide sequence ID" value="NZ_BAAAUI010000007.1"/>
</dbReference>
<dbReference type="AlphaFoldDB" id="A0A7W7CMN6"/>
<evidence type="ECO:0000313" key="1">
    <source>
        <dbReference type="EMBL" id="MBB4682234.1"/>
    </source>
</evidence>
<evidence type="ECO:0000313" key="2">
    <source>
        <dbReference type="Proteomes" id="UP000533598"/>
    </source>
</evidence>
<dbReference type="EMBL" id="JACHMH010000001">
    <property type="protein sequence ID" value="MBB4682234.1"/>
    <property type="molecule type" value="Genomic_DNA"/>
</dbReference>
<gene>
    <name evidence="1" type="ORF">HNR67_008352</name>
</gene>